<feature type="domain" description="PDZ" evidence="13">
    <location>
        <begin position="27"/>
        <end position="77"/>
    </location>
</feature>
<dbReference type="PANTHER" id="PTHR10078">
    <property type="entry name" value="INTERLEUKIN-1 FAMILY MEMBER"/>
    <property type="match status" value="1"/>
</dbReference>
<accession>A0A4U5U5W4</accession>
<dbReference type="GO" id="GO:0071222">
    <property type="term" value="P:cellular response to lipopolysaccharide"/>
    <property type="evidence" value="ECO:0007669"/>
    <property type="project" value="TreeGrafter"/>
</dbReference>
<dbReference type="Proteomes" id="UP000298787">
    <property type="component" value="Chromosome 4"/>
</dbReference>
<keyword evidence="10" id="KW-0395">Inflammatory response</keyword>
<dbReference type="SUPFAM" id="SSF50353">
    <property type="entry name" value="Cytokine"/>
    <property type="match status" value="1"/>
</dbReference>
<dbReference type="OrthoDB" id="8962877at2759"/>
<dbReference type="InterPro" id="IPR001478">
    <property type="entry name" value="PDZ"/>
</dbReference>
<evidence type="ECO:0000256" key="4">
    <source>
        <dbReference type="ARBA" id="ARBA00010448"/>
    </source>
</evidence>
<dbReference type="GO" id="GO:0048246">
    <property type="term" value="P:macrophage chemotaxis"/>
    <property type="evidence" value="ECO:0007669"/>
    <property type="project" value="TreeGrafter"/>
</dbReference>
<gene>
    <name evidence="14" type="ORF">D9C73_003710</name>
</gene>
<dbReference type="GO" id="GO:0051781">
    <property type="term" value="P:positive regulation of cell division"/>
    <property type="evidence" value="ECO:0007669"/>
    <property type="project" value="UniProtKB-KW"/>
</dbReference>
<dbReference type="Pfam" id="PF00340">
    <property type="entry name" value="IL1"/>
    <property type="match status" value="1"/>
</dbReference>
<dbReference type="PANTHER" id="PTHR10078:SF30">
    <property type="entry name" value="INTERLEUKIN-1 BETA"/>
    <property type="match status" value="1"/>
</dbReference>
<dbReference type="Gene3D" id="2.30.42.10">
    <property type="match status" value="1"/>
</dbReference>
<evidence type="ECO:0000256" key="3">
    <source>
        <dbReference type="ARBA" id="ARBA00004550"/>
    </source>
</evidence>
<keyword evidence="12" id="KW-0497">Mitogen</keyword>
<evidence type="ECO:0000256" key="1">
    <source>
        <dbReference type="ARBA" id="ARBA00004371"/>
    </source>
</evidence>
<dbReference type="GO" id="GO:0005125">
    <property type="term" value="F:cytokine activity"/>
    <property type="evidence" value="ECO:0007669"/>
    <property type="project" value="UniProtKB-KW"/>
</dbReference>
<dbReference type="InterPro" id="IPR008996">
    <property type="entry name" value="IL1/FGF"/>
</dbReference>
<evidence type="ECO:0000256" key="8">
    <source>
        <dbReference type="ARBA" id="ARBA00022525"/>
    </source>
</evidence>
<evidence type="ECO:0000313" key="15">
    <source>
        <dbReference type="Proteomes" id="UP000298787"/>
    </source>
</evidence>
<keyword evidence="9" id="KW-0666">Pyrogen</keyword>
<keyword evidence="8" id="KW-0964">Secreted</keyword>
<sequence>MDLKDSLVKGGVLIVHQIHEGKHQYDVENVVKYKKTAGDRALRKGDKLMQINGADLQDLTPEELAQMLAEGSPMLTVHKAGSMNEHTEQPSPAEDTLRPVSKEVTLLSFCMEMKKEEDLEEEVGQEGEVKEDVGVEEDVCKPGNVENGEGGDLLIVSMTKTSISVVSGRGCEDGTSCQGCDGTGCSFNDVVVVSETSTVTLVPRGSFKEEKTLNGSVRHVATHKYLRSLCSQHTLYASPNPEKITIYTYKSTFIDKIFRGVAVVLNFTETNCFVRCCKEGERVLLKVETCEKQRLKQISKNDESTLSFVFYMKSDRTKQRRFESALYAGWFIQIVNTDFVGVGTVDGGMEEQRFVFVIQK</sequence>
<dbReference type="GO" id="GO:0006955">
    <property type="term" value="P:immune response"/>
    <property type="evidence" value="ECO:0007669"/>
    <property type="project" value="InterPro"/>
</dbReference>
<dbReference type="GO" id="GO:0005764">
    <property type="term" value="C:lysosome"/>
    <property type="evidence" value="ECO:0007669"/>
    <property type="project" value="UniProtKB-SubCell"/>
</dbReference>
<evidence type="ECO:0000313" key="14">
    <source>
        <dbReference type="EMBL" id="TKS69644.1"/>
    </source>
</evidence>
<evidence type="ECO:0000256" key="10">
    <source>
        <dbReference type="ARBA" id="ARBA00023198"/>
    </source>
</evidence>
<keyword evidence="7" id="KW-0202">Cytokine</keyword>
<evidence type="ECO:0000256" key="12">
    <source>
        <dbReference type="ARBA" id="ARBA00023246"/>
    </source>
</evidence>
<dbReference type="EMBL" id="CM014081">
    <property type="protein sequence ID" value="TKS69644.1"/>
    <property type="molecule type" value="Genomic_DNA"/>
</dbReference>
<dbReference type="GO" id="GO:0005829">
    <property type="term" value="C:cytosol"/>
    <property type="evidence" value="ECO:0007669"/>
    <property type="project" value="UniProtKB-SubCell"/>
</dbReference>
<dbReference type="GO" id="GO:0001660">
    <property type="term" value="P:fever generation"/>
    <property type="evidence" value="ECO:0007669"/>
    <property type="project" value="UniProtKB-KW"/>
</dbReference>
<proteinExistence type="inferred from homology"/>
<name>A0A4U5U5W4_COLLU</name>
<evidence type="ECO:0000256" key="6">
    <source>
        <dbReference type="ARBA" id="ARBA00022490"/>
    </source>
</evidence>
<dbReference type="CDD" id="cd00100">
    <property type="entry name" value="beta-trefoil_IL1"/>
    <property type="match status" value="1"/>
</dbReference>
<evidence type="ECO:0000256" key="2">
    <source>
        <dbReference type="ARBA" id="ARBA00004514"/>
    </source>
</evidence>
<evidence type="ECO:0000256" key="7">
    <source>
        <dbReference type="ARBA" id="ARBA00022514"/>
    </source>
</evidence>
<keyword evidence="6" id="KW-0963">Cytoplasm</keyword>
<dbReference type="GO" id="GO:0005615">
    <property type="term" value="C:extracellular space"/>
    <property type="evidence" value="ECO:0007669"/>
    <property type="project" value="UniProtKB-KW"/>
</dbReference>
<keyword evidence="15" id="KW-1185">Reference proteome</keyword>
<dbReference type="SUPFAM" id="SSF50156">
    <property type="entry name" value="PDZ domain-like"/>
    <property type="match status" value="1"/>
</dbReference>
<protein>
    <recommendedName>
        <fullName evidence="5">Interleukin-1 beta</fullName>
    </recommendedName>
</protein>
<dbReference type="PROSITE" id="PS50106">
    <property type="entry name" value="PDZ"/>
    <property type="match status" value="1"/>
</dbReference>
<keyword evidence="11" id="KW-0458">Lysosome</keyword>
<evidence type="ECO:0000256" key="5">
    <source>
        <dbReference type="ARBA" id="ARBA00014702"/>
    </source>
</evidence>
<dbReference type="SMART" id="SM00125">
    <property type="entry name" value="IL1"/>
    <property type="match status" value="1"/>
</dbReference>
<evidence type="ECO:0000259" key="13">
    <source>
        <dbReference type="PROSITE" id="PS50106"/>
    </source>
</evidence>
<dbReference type="GO" id="GO:0010628">
    <property type="term" value="P:positive regulation of gene expression"/>
    <property type="evidence" value="ECO:0007669"/>
    <property type="project" value="TreeGrafter"/>
</dbReference>
<dbReference type="Gene3D" id="2.80.10.50">
    <property type="match status" value="1"/>
</dbReference>
<dbReference type="STRING" id="240159.A0A4U5U5W4"/>
<dbReference type="AlphaFoldDB" id="A0A4U5U5W4"/>
<dbReference type="GO" id="GO:1901222">
    <property type="term" value="P:regulation of non-canonical NF-kappaB signal transduction"/>
    <property type="evidence" value="ECO:0007669"/>
    <property type="project" value="TreeGrafter"/>
</dbReference>
<reference evidence="14 15" key="1">
    <citation type="submission" date="2019-01" db="EMBL/GenBank/DDBJ databases">
        <title>Genome Assembly of Collichthys lucidus.</title>
        <authorList>
            <person name="Cai M."/>
            <person name="Xiao S."/>
        </authorList>
    </citation>
    <scope>NUCLEOTIDE SEQUENCE [LARGE SCALE GENOMIC DNA]</scope>
    <source>
        <strain evidence="14">JT15FE1705JMU</strain>
        <tissue evidence="14">Muscle</tissue>
    </source>
</reference>
<dbReference type="GO" id="GO:0019221">
    <property type="term" value="P:cytokine-mediated signaling pathway"/>
    <property type="evidence" value="ECO:0007669"/>
    <property type="project" value="TreeGrafter"/>
</dbReference>
<dbReference type="Pfam" id="PF00595">
    <property type="entry name" value="PDZ"/>
    <property type="match status" value="1"/>
</dbReference>
<organism evidence="14 15">
    <name type="scientific">Collichthys lucidus</name>
    <name type="common">Big head croaker</name>
    <name type="synonym">Sciaena lucida</name>
    <dbReference type="NCBI Taxonomy" id="240159"/>
    <lineage>
        <taxon>Eukaryota</taxon>
        <taxon>Metazoa</taxon>
        <taxon>Chordata</taxon>
        <taxon>Craniata</taxon>
        <taxon>Vertebrata</taxon>
        <taxon>Euteleostomi</taxon>
        <taxon>Actinopterygii</taxon>
        <taxon>Neopterygii</taxon>
        <taxon>Teleostei</taxon>
        <taxon>Neoteleostei</taxon>
        <taxon>Acanthomorphata</taxon>
        <taxon>Eupercaria</taxon>
        <taxon>Sciaenidae</taxon>
        <taxon>Collichthys</taxon>
    </lineage>
</organism>
<comment type="similarity">
    <text evidence="4">Belongs to the IL-1 family.</text>
</comment>
<dbReference type="InterPro" id="IPR036034">
    <property type="entry name" value="PDZ_sf"/>
</dbReference>
<comment type="subcellular location">
    <subcellularLocation>
        <location evidence="2">Cytoplasm</location>
        <location evidence="2">Cytosol</location>
    </subcellularLocation>
    <subcellularLocation>
        <location evidence="1">Lysosome</location>
    </subcellularLocation>
    <subcellularLocation>
        <location evidence="3">Secreted</location>
        <location evidence="3">Extracellular exosome</location>
    </subcellularLocation>
</comment>
<dbReference type="InterPro" id="IPR000975">
    <property type="entry name" value="IL-1_fam"/>
</dbReference>
<dbReference type="GO" id="GO:0042119">
    <property type="term" value="P:neutrophil activation"/>
    <property type="evidence" value="ECO:0007669"/>
    <property type="project" value="TreeGrafter"/>
</dbReference>
<evidence type="ECO:0000256" key="11">
    <source>
        <dbReference type="ARBA" id="ARBA00023228"/>
    </source>
</evidence>
<evidence type="ECO:0000256" key="9">
    <source>
        <dbReference type="ARBA" id="ARBA00022620"/>
    </source>
</evidence>